<dbReference type="EMBL" id="OX365700">
    <property type="protein sequence ID" value="CAI4031272.1"/>
    <property type="molecule type" value="Genomic_DNA"/>
</dbReference>
<dbReference type="Gene3D" id="2.60.40.3500">
    <property type="match status" value="1"/>
</dbReference>
<protein>
    <submittedName>
        <fullName evidence="11">Type IV pilus secretin PilQ</fullName>
    </submittedName>
</protein>
<reference evidence="11" key="1">
    <citation type="submission" date="2022-10" db="EMBL/GenBank/DDBJ databases">
        <authorList>
            <person name="Koch H."/>
        </authorList>
    </citation>
    <scope>NUCLEOTIDE SEQUENCE</scope>
    <source>
        <strain evidence="11">DNF</strain>
    </source>
</reference>
<evidence type="ECO:0000256" key="5">
    <source>
        <dbReference type="ARBA" id="ARBA00022927"/>
    </source>
</evidence>
<dbReference type="Gene3D" id="3.30.1370.120">
    <property type="match status" value="1"/>
</dbReference>
<dbReference type="InterPro" id="IPR038591">
    <property type="entry name" value="NolW-like_sf"/>
</dbReference>
<dbReference type="PANTHER" id="PTHR30604">
    <property type="entry name" value="PROTEIN TRANSPORT PROTEIN HOFQ"/>
    <property type="match status" value="1"/>
</dbReference>
<dbReference type="PROSITE" id="PS00875">
    <property type="entry name" value="T2SP_D"/>
    <property type="match status" value="1"/>
</dbReference>
<dbReference type="RefSeq" id="WP_289268206.1">
    <property type="nucleotide sequence ID" value="NZ_OX365700.1"/>
</dbReference>
<dbReference type="InterPro" id="IPR051808">
    <property type="entry name" value="Type_IV_pilus_biogenesis"/>
</dbReference>
<dbReference type="PANTHER" id="PTHR30604:SF1">
    <property type="entry name" value="DNA UTILIZATION PROTEIN HOFQ"/>
    <property type="match status" value="1"/>
</dbReference>
<keyword evidence="12" id="KW-1185">Reference proteome</keyword>
<dbReference type="NCBIfam" id="TIGR02515">
    <property type="entry name" value="IV_pilus_PilQ"/>
    <property type="match status" value="1"/>
</dbReference>
<accession>A0AA86MY80</accession>
<dbReference type="Pfam" id="PF11741">
    <property type="entry name" value="AMIN"/>
    <property type="match status" value="1"/>
</dbReference>
<dbReference type="InterPro" id="IPR001775">
    <property type="entry name" value="GspD/PilQ"/>
</dbReference>
<dbReference type="InterPro" id="IPR021731">
    <property type="entry name" value="AMIN_dom"/>
</dbReference>
<evidence type="ECO:0000256" key="7">
    <source>
        <dbReference type="ARBA" id="ARBA00023237"/>
    </source>
</evidence>
<organism evidence="11 12">
    <name type="scientific">Nitrospira tepida</name>
    <dbReference type="NCBI Taxonomy" id="2973512"/>
    <lineage>
        <taxon>Bacteria</taxon>
        <taxon>Pseudomonadati</taxon>
        <taxon>Nitrospirota</taxon>
        <taxon>Nitrospiria</taxon>
        <taxon>Nitrospirales</taxon>
        <taxon>Nitrospiraceae</taxon>
        <taxon>Nitrospira</taxon>
    </lineage>
</organism>
<keyword evidence="5" id="KW-0653">Protein transport</keyword>
<dbReference type="PRINTS" id="PR00811">
    <property type="entry name" value="BCTERIALGSPD"/>
</dbReference>
<dbReference type="KEGG" id="nti:DNFV4_01699"/>
<keyword evidence="6" id="KW-0472">Membrane</keyword>
<evidence type="ECO:0000256" key="3">
    <source>
        <dbReference type="ARBA" id="ARBA00022448"/>
    </source>
</evidence>
<feature type="domain" description="Secretin/TonB short N-terminal" evidence="10">
    <location>
        <begin position="317"/>
        <end position="365"/>
    </location>
</feature>
<dbReference type="Pfam" id="PF00263">
    <property type="entry name" value="Secretin"/>
    <property type="match status" value="1"/>
</dbReference>
<keyword evidence="9" id="KW-0175">Coiled coil</keyword>
<comment type="subcellular location">
    <subcellularLocation>
        <location evidence="1 8">Cell outer membrane</location>
    </subcellularLocation>
</comment>
<dbReference type="AlphaFoldDB" id="A0AA86MY80"/>
<dbReference type="GO" id="GO:0009279">
    <property type="term" value="C:cell outer membrane"/>
    <property type="evidence" value="ECO:0007669"/>
    <property type="project" value="UniProtKB-SubCell"/>
</dbReference>
<dbReference type="PRINTS" id="PR01032">
    <property type="entry name" value="PHAGEIV"/>
</dbReference>
<evidence type="ECO:0000256" key="2">
    <source>
        <dbReference type="ARBA" id="ARBA00006304"/>
    </source>
</evidence>
<dbReference type="InterPro" id="IPR004846">
    <property type="entry name" value="T2SS/T3SS_dom"/>
</dbReference>
<dbReference type="InterPro" id="IPR004845">
    <property type="entry name" value="T2SS_GspD_CS"/>
</dbReference>
<evidence type="ECO:0000256" key="9">
    <source>
        <dbReference type="SAM" id="Coils"/>
    </source>
</evidence>
<name>A0AA86MY80_9BACT</name>
<evidence type="ECO:0000256" key="8">
    <source>
        <dbReference type="RuleBase" id="RU004004"/>
    </source>
</evidence>
<dbReference type="SMART" id="SM00965">
    <property type="entry name" value="STN"/>
    <property type="match status" value="1"/>
</dbReference>
<sequence length="702" mass="76320">MLSGLHITPYPDRVRVTIAGVRKDEVYQVRKSSVPPMVSIVLPGHSWGTASGEAVVNQGPVVKLIRENIASPIKGSRIVFQLTEPADPDISRDGDSLQVEFPIHMALSMTATTIKAVEVHPNAQGVQIVVSADGRLSHDVRLIEGNRLVIDLPRVSSEAVVPEVGRKDQLIQRVRLGRHSEKVRLVVDLTEPAAYSVESTPSGLIVHLAGTAGKTVLPKAQAQEPERFSGAGSSPEMSVRSVATLGSAPRAVHAVQHPNQGTAMKPQLVQLTAAIDQKNQDEVVVDQPRFVGRRISLDFQAAEISNVLRLIAEVSGFNIVVGEGVKSKVTMKLANVPWDQALDMLLRMNGLGMMKQGNIVWVDTLMNLSKQQEEEAKAKEAKSKAEEIVTRIFYLRNIPAQEVVTSLRQYLSPRGQMQFNNASNAVIVRDIESRIGMFRQLVDGIDLQLPQVEIEARVVQANTNYTRSLGIQWGFQNVNTLGSANGVANFRAGTTGSFGQPVSDFLVNLPATVAGLQPIPAVGFQFGKTDGALLDLRLSAGEALGLTKVIASPKITTLDNREAKISQGESIPFQTVSLQGTQTTFVDANLELQVTPQITSRDPNEVTKRIMLKVRATRNAVGARSNPAGPSIDKREAQTQVLVRDGETMVIGGVYVDQQQNNVNGVPYLSRIPVLGWLFKNKVEDIARQELLIFLTPNIVKS</sequence>
<proteinExistence type="inferred from homology"/>
<gene>
    <name evidence="11" type="ORF">DNFV4_01699</name>
</gene>
<dbReference type="InterPro" id="IPR013355">
    <property type="entry name" value="Pilus_4_PilQ"/>
</dbReference>
<dbReference type="InterPro" id="IPR005644">
    <property type="entry name" value="NolW-like"/>
</dbReference>
<keyword evidence="3 8" id="KW-0813">Transport</keyword>
<dbReference type="Gene3D" id="3.30.1370.130">
    <property type="match status" value="1"/>
</dbReference>
<feature type="coiled-coil region" evidence="9">
    <location>
        <begin position="362"/>
        <end position="391"/>
    </location>
</feature>
<dbReference type="GO" id="GO:0009306">
    <property type="term" value="P:protein secretion"/>
    <property type="evidence" value="ECO:0007669"/>
    <property type="project" value="InterPro"/>
</dbReference>
<evidence type="ECO:0000256" key="1">
    <source>
        <dbReference type="ARBA" id="ARBA00004442"/>
    </source>
</evidence>
<comment type="similarity">
    <text evidence="2">Belongs to the bacterial secretin family. PilQ subfamily.</text>
</comment>
<keyword evidence="7" id="KW-0998">Cell outer membrane</keyword>
<evidence type="ECO:0000259" key="10">
    <source>
        <dbReference type="SMART" id="SM00965"/>
    </source>
</evidence>
<evidence type="ECO:0000313" key="12">
    <source>
        <dbReference type="Proteomes" id="UP001179121"/>
    </source>
</evidence>
<evidence type="ECO:0000313" key="11">
    <source>
        <dbReference type="EMBL" id="CAI4031272.1"/>
    </source>
</evidence>
<keyword evidence="4" id="KW-0732">Signal</keyword>
<dbReference type="Proteomes" id="UP001179121">
    <property type="component" value="Chromosome"/>
</dbReference>
<evidence type="ECO:0000256" key="4">
    <source>
        <dbReference type="ARBA" id="ARBA00022729"/>
    </source>
</evidence>
<evidence type="ECO:0000256" key="6">
    <source>
        <dbReference type="ARBA" id="ARBA00023136"/>
    </source>
</evidence>
<dbReference type="InterPro" id="IPR011662">
    <property type="entry name" value="Secretin/TonB_short_N"/>
</dbReference>
<dbReference type="Pfam" id="PF03958">
    <property type="entry name" value="Secretin_N"/>
    <property type="match status" value="1"/>
</dbReference>